<organism evidence="6 7">
    <name type="scientific">Rhizobium phage RHph_I38</name>
    <dbReference type="NCBI Taxonomy" id="2509734"/>
    <lineage>
        <taxon>Viruses</taxon>
        <taxon>Duplodnaviria</taxon>
        <taxon>Heunggongvirae</taxon>
        <taxon>Uroviricota</taxon>
        <taxon>Caudoviricetes</taxon>
        <taxon>Autographivirales</taxon>
        <taxon>Dunnvirinae</taxon>
        <taxon>Cuernavacavirus</taxon>
        <taxon>Cuernavacavirus RHphI38</taxon>
    </lineage>
</organism>
<reference evidence="6" key="1">
    <citation type="submission" date="2020-01" db="EMBL/GenBank/DDBJ databases">
        <title>Patterns of diversity and host range of bacteriophage communities associated with bean-nodulatin bacteria.</title>
        <authorList>
            <person name="Vann Cauwenberghe J."/>
            <person name="Santamaria R.I."/>
            <person name="Bustos P."/>
            <person name="Juarez S."/>
            <person name="Gonzalez V."/>
        </authorList>
    </citation>
    <scope>NUCLEOTIDE SEQUENCE</scope>
</reference>
<evidence type="ECO:0000313" key="7">
    <source>
        <dbReference type="Proteomes" id="UP000639704"/>
    </source>
</evidence>
<evidence type="ECO:0000256" key="4">
    <source>
        <dbReference type="ARBA" id="ARBA00022763"/>
    </source>
</evidence>
<dbReference type="SUPFAM" id="SSF56091">
    <property type="entry name" value="DNA ligase/mRNA capping enzyme, catalytic domain"/>
    <property type="match status" value="1"/>
</dbReference>
<name>A0A7S5RIV9_9CAUD</name>
<evidence type="ECO:0000313" key="6">
    <source>
        <dbReference type="EMBL" id="QIG73184.1"/>
    </source>
</evidence>
<dbReference type="InterPro" id="IPR012340">
    <property type="entry name" value="NA-bd_OB-fold"/>
</dbReference>
<dbReference type="EMBL" id="MN988529">
    <property type="protein sequence ID" value="QIG73184.1"/>
    <property type="molecule type" value="Genomic_DNA"/>
</dbReference>
<keyword evidence="3" id="KW-0235">DNA replication</keyword>
<dbReference type="Gene3D" id="3.30.470.30">
    <property type="entry name" value="DNA ligase/mRNA capping enzyme"/>
    <property type="match status" value="1"/>
</dbReference>
<gene>
    <name evidence="6" type="ORF">EVC01_020</name>
</gene>
<dbReference type="EC" id="6.5.1.1" evidence="6"/>
<accession>A0A7S5RIV9</accession>
<keyword evidence="2 6" id="KW-0436">Ligase</keyword>
<comment type="similarity">
    <text evidence="1">Belongs to the ATP-dependent DNA ligase family.</text>
</comment>
<dbReference type="Proteomes" id="UP000639704">
    <property type="component" value="Segment"/>
</dbReference>
<proteinExistence type="inferred from homology"/>
<dbReference type="Gene3D" id="2.40.50.140">
    <property type="entry name" value="Nucleic acid-binding proteins"/>
    <property type="match status" value="1"/>
</dbReference>
<evidence type="ECO:0000256" key="2">
    <source>
        <dbReference type="ARBA" id="ARBA00022598"/>
    </source>
</evidence>
<evidence type="ECO:0000256" key="1">
    <source>
        <dbReference type="ARBA" id="ARBA00007572"/>
    </source>
</evidence>
<dbReference type="GO" id="GO:0006260">
    <property type="term" value="P:DNA replication"/>
    <property type="evidence" value="ECO:0007669"/>
    <property type="project" value="UniProtKB-KW"/>
</dbReference>
<sequence>MGTEAIELYKPYDAKKANFPGFVSRKLDGVPIRVRRLGVEHCFGYSRQNEIITSVPHVVAVCKALLDVGGSLTGELYIEGMPFKDISGLVRQKKPTPDTLKLIMHLHDFDCEGQPTKPYSSRMIVAHQRLTAALQRAGTGPDDISVRMIPGIVVHDAAAVTAAFELVMQANPKAEGVVFHDLSKPYIPGMRRWTGMKIKRQSTLDVWVTGFEEAVDKYGVKKGMVGTVNVEWYGITPDGSMKTIKGNIGPGKLTAMERKLLWVRHREGKFTRRLAEAFYMPDDTYEGLREGRFIQWRDDKRDADIRC</sequence>
<dbReference type="InterPro" id="IPR050326">
    <property type="entry name" value="NAD_dep_DNA_ligaseB"/>
</dbReference>
<keyword evidence="5" id="KW-0234">DNA repair</keyword>
<protein>
    <submittedName>
        <fullName evidence="6">ATP-dependent DNA ligase protein</fullName>
        <ecNumber evidence="6">6.5.1.1</ecNumber>
    </submittedName>
</protein>
<keyword evidence="4" id="KW-0227">DNA damage</keyword>
<dbReference type="PANTHER" id="PTHR47810:SF1">
    <property type="entry name" value="DNA LIGASE B"/>
    <property type="match status" value="1"/>
</dbReference>
<dbReference type="PANTHER" id="PTHR47810">
    <property type="entry name" value="DNA LIGASE"/>
    <property type="match status" value="1"/>
</dbReference>
<dbReference type="GO" id="GO:0003910">
    <property type="term" value="F:DNA ligase (ATP) activity"/>
    <property type="evidence" value="ECO:0007669"/>
    <property type="project" value="UniProtKB-EC"/>
</dbReference>
<evidence type="ECO:0000256" key="5">
    <source>
        <dbReference type="ARBA" id="ARBA00023204"/>
    </source>
</evidence>
<keyword evidence="7" id="KW-1185">Reference proteome</keyword>
<dbReference type="GO" id="GO:0006281">
    <property type="term" value="P:DNA repair"/>
    <property type="evidence" value="ECO:0007669"/>
    <property type="project" value="UniProtKB-KW"/>
</dbReference>
<evidence type="ECO:0000256" key="3">
    <source>
        <dbReference type="ARBA" id="ARBA00022705"/>
    </source>
</evidence>